<evidence type="ECO:0000256" key="1">
    <source>
        <dbReference type="SAM" id="SignalP"/>
    </source>
</evidence>
<dbReference type="AlphaFoldDB" id="A0A2S7K733"/>
<dbReference type="Proteomes" id="UP000239504">
    <property type="component" value="Unassembled WGS sequence"/>
</dbReference>
<keyword evidence="1" id="KW-0732">Signal</keyword>
<evidence type="ECO:0000313" key="3">
    <source>
        <dbReference type="Proteomes" id="UP000239504"/>
    </source>
</evidence>
<proteinExistence type="predicted"/>
<protein>
    <submittedName>
        <fullName evidence="2">Uncharacterized protein</fullName>
    </submittedName>
</protein>
<feature type="chain" id="PRO_5015739763" evidence="1">
    <location>
        <begin position="19"/>
        <end position="569"/>
    </location>
</feature>
<sequence>MRAILVLIFVLFAGAAAAQSPKSLQTDYATSWSPPDRRDGAEAVAWFMDGLKFEGNFRIWYLLGEPVVNCTARWTNSTGGNVSLPADDGVRIESAEDGEVEVYNLMLAASWPDPRDTGYGVGSSKTIAVPCDAGVVAQNGRSGFNVAGSPGWDKFLCALPDARIALKHADGDVCKAMGGKWLNAASAREVARKGLLISNSGGRALGPNERAHDEISVGVLKGEVSGMAVMKRVEKRLWREKSAAFKLERAKAYFASFPARGGEGTAGWSARRNDAMRRLPHLPVKDPTTEQLLAYETAWRAIVAENAGDAAVEKDWRQREKALVSEQLKRLKKRDAVAAGEDKAFSRYFTELQRRKVNEPVQPDPMAAYRTATLVPFYPDDRRCGLKRPDGSIAVPAQSFDYNRYYCLKQLAEGYGIYVGSADASQKSEACGSTSCSLFYDNDGNLLYRGPYGESFGSKRFVDAGLFRVGPGFVYSLLKKKVLIEHPSLLFPGLRGSIEYDIREPVIRNGTLAVPAVAMSRFSDVGCEYPDDPNRYYKEAYAYLYVDEERVEGGVCTDPDDDPLNMWGE</sequence>
<reference evidence="2 3" key="1">
    <citation type="submission" date="2017-12" db="EMBL/GenBank/DDBJ databases">
        <authorList>
            <person name="Hurst M.R.H."/>
        </authorList>
    </citation>
    <scope>NUCLEOTIDE SEQUENCE [LARGE SCALE GENOMIC DNA]</scope>
    <source>
        <strain evidence="2 3">SY-3-19</strain>
    </source>
</reference>
<dbReference type="EMBL" id="PJCH01000005">
    <property type="protein sequence ID" value="PQA88286.1"/>
    <property type="molecule type" value="Genomic_DNA"/>
</dbReference>
<accession>A0A2S7K733</accession>
<name>A0A2S7K733_9PROT</name>
<keyword evidence="3" id="KW-1185">Reference proteome</keyword>
<comment type="caution">
    <text evidence="2">The sequence shown here is derived from an EMBL/GenBank/DDBJ whole genome shotgun (WGS) entry which is preliminary data.</text>
</comment>
<feature type="signal peptide" evidence="1">
    <location>
        <begin position="1"/>
        <end position="18"/>
    </location>
</feature>
<organism evidence="2 3">
    <name type="scientific">Hyphococcus luteus</name>
    <dbReference type="NCBI Taxonomy" id="2058213"/>
    <lineage>
        <taxon>Bacteria</taxon>
        <taxon>Pseudomonadati</taxon>
        <taxon>Pseudomonadota</taxon>
        <taxon>Alphaproteobacteria</taxon>
        <taxon>Parvularculales</taxon>
        <taxon>Parvularculaceae</taxon>
        <taxon>Hyphococcus</taxon>
    </lineage>
</organism>
<gene>
    <name evidence="2" type="ORF">CW354_08280</name>
</gene>
<evidence type="ECO:0000313" key="2">
    <source>
        <dbReference type="EMBL" id="PQA88286.1"/>
    </source>
</evidence>